<keyword evidence="2" id="KW-1185">Reference proteome</keyword>
<sequence>MEAKCLMLVEVKYAIYKDNYKLMTTMLKSTRTGSTESNLGELGECGILRDQDGEMLLAFATPLGKALTTKK</sequence>
<organism evidence="1 2">
    <name type="scientific">Solanum commersonii</name>
    <name type="common">Commerson's wild potato</name>
    <name type="synonym">Commerson's nightshade</name>
    <dbReference type="NCBI Taxonomy" id="4109"/>
    <lineage>
        <taxon>Eukaryota</taxon>
        <taxon>Viridiplantae</taxon>
        <taxon>Streptophyta</taxon>
        <taxon>Embryophyta</taxon>
        <taxon>Tracheophyta</taxon>
        <taxon>Spermatophyta</taxon>
        <taxon>Magnoliopsida</taxon>
        <taxon>eudicotyledons</taxon>
        <taxon>Gunneridae</taxon>
        <taxon>Pentapetalae</taxon>
        <taxon>asterids</taxon>
        <taxon>lamiids</taxon>
        <taxon>Solanales</taxon>
        <taxon>Solanaceae</taxon>
        <taxon>Solanoideae</taxon>
        <taxon>Solaneae</taxon>
        <taxon>Solanum</taxon>
    </lineage>
</organism>
<dbReference type="OrthoDB" id="1301749at2759"/>
<dbReference type="AlphaFoldDB" id="A0A9J6B429"/>
<reference evidence="1 2" key="1">
    <citation type="submission" date="2020-09" db="EMBL/GenBank/DDBJ databases">
        <title>De no assembly of potato wild relative species, Solanum commersonii.</title>
        <authorList>
            <person name="Cho K."/>
        </authorList>
    </citation>
    <scope>NUCLEOTIDE SEQUENCE [LARGE SCALE GENOMIC DNA]</scope>
    <source>
        <strain evidence="1">LZ3.2</strain>
        <tissue evidence="1">Leaf</tissue>
    </source>
</reference>
<comment type="caution">
    <text evidence="1">The sequence shown here is derived from an EMBL/GenBank/DDBJ whole genome shotgun (WGS) entry which is preliminary data.</text>
</comment>
<name>A0A9J6B429_SOLCO</name>
<evidence type="ECO:0000313" key="2">
    <source>
        <dbReference type="Proteomes" id="UP000824120"/>
    </source>
</evidence>
<dbReference type="EMBL" id="JACXVP010000001">
    <property type="protein sequence ID" value="KAG5631346.1"/>
    <property type="molecule type" value="Genomic_DNA"/>
</dbReference>
<evidence type="ECO:0000313" key="1">
    <source>
        <dbReference type="EMBL" id="KAG5631346.1"/>
    </source>
</evidence>
<proteinExistence type="predicted"/>
<gene>
    <name evidence="1" type="ORF">H5410_003063</name>
</gene>
<protein>
    <submittedName>
        <fullName evidence="1">Uncharacterized protein</fullName>
    </submittedName>
</protein>
<dbReference type="Proteomes" id="UP000824120">
    <property type="component" value="Chromosome 1"/>
</dbReference>
<accession>A0A9J6B429</accession>